<dbReference type="AlphaFoldDB" id="A0A4R0GTS7"/>
<name>A0A4R0GTS7_9ACTN</name>
<sequence length="191" mass="20533">MRFAIAITAAVLLLAGCGGSKEPGGSPPVAVAPTTVTVTPTPIQTPTPSATASTPATLTREQAGKLYLAITKPVNAVFEKPECRDNEEVFLSGGTWPSDHPDRVVRACYKRMLPLAERWLVLLQTTPWPADAKGDVADLISLEQARLHCVKQGTRATTYDAMAEIYSNCFPQDDGSADRVRARFGLPIRTP</sequence>
<keyword evidence="3" id="KW-1185">Reference proteome</keyword>
<organism evidence="2 3">
    <name type="scientific">Kribbella soli</name>
    <dbReference type="NCBI Taxonomy" id="1124743"/>
    <lineage>
        <taxon>Bacteria</taxon>
        <taxon>Bacillati</taxon>
        <taxon>Actinomycetota</taxon>
        <taxon>Actinomycetes</taxon>
        <taxon>Propionibacteriales</taxon>
        <taxon>Kribbellaceae</taxon>
        <taxon>Kribbella</taxon>
    </lineage>
</organism>
<proteinExistence type="predicted"/>
<accession>A0A4R0GTS7</accession>
<comment type="caution">
    <text evidence="2">The sequence shown here is derived from an EMBL/GenBank/DDBJ whole genome shotgun (WGS) entry which is preliminary data.</text>
</comment>
<feature type="chain" id="PRO_5020749563" evidence="1">
    <location>
        <begin position="21"/>
        <end position="191"/>
    </location>
</feature>
<dbReference type="RefSeq" id="WP_131348465.1">
    <property type="nucleotide sequence ID" value="NZ_SJJZ01000007.1"/>
</dbReference>
<evidence type="ECO:0000256" key="1">
    <source>
        <dbReference type="SAM" id="SignalP"/>
    </source>
</evidence>
<protein>
    <submittedName>
        <fullName evidence="2">Uncharacterized protein</fullName>
    </submittedName>
</protein>
<gene>
    <name evidence="2" type="ORF">E0H45_42150</name>
</gene>
<feature type="signal peptide" evidence="1">
    <location>
        <begin position="1"/>
        <end position="20"/>
    </location>
</feature>
<keyword evidence="1" id="KW-0732">Signal</keyword>
<evidence type="ECO:0000313" key="3">
    <source>
        <dbReference type="Proteomes" id="UP000292346"/>
    </source>
</evidence>
<dbReference type="Proteomes" id="UP000292346">
    <property type="component" value="Unassembled WGS sequence"/>
</dbReference>
<reference evidence="2 3" key="1">
    <citation type="submission" date="2019-02" db="EMBL/GenBank/DDBJ databases">
        <title>Kribbella capetownensis sp. nov. and Kribbella speibonae sp. nov., isolated from soil.</title>
        <authorList>
            <person name="Curtis S.M."/>
            <person name="Norton I."/>
            <person name="Everest G.J."/>
            <person name="Meyers P.R."/>
        </authorList>
    </citation>
    <scope>NUCLEOTIDE SEQUENCE [LARGE SCALE GENOMIC DNA]</scope>
    <source>
        <strain evidence="2 3">KCTC 29219</strain>
    </source>
</reference>
<evidence type="ECO:0000313" key="2">
    <source>
        <dbReference type="EMBL" id="TCC01325.1"/>
    </source>
</evidence>
<dbReference type="PROSITE" id="PS51257">
    <property type="entry name" value="PROKAR_LIPOPROTEIN"/>
    <property type="match status" value="1"/>
</dbReference>
<dbReference type="EMBL" id="SJJZ01000007">
    <property type="protein sequence ID" value="TCC01325.1"/>
    <property type="molecule type" value="Genomic_DNA"/>
</dbReference>